<dbReference type="InterPro" id="IPR036291">
    <property type="entry name" value="NAD(P)-bd_dom_sf"/>
</dbReference>
<accession>A0ABZ0PDD0</accession>
<dbReference type="Gene3D" id="3.30.360.10">
    <property type="entry name" value="Dihydrodipicolinate Reductase, domain 2"/>
    <property type="match status" value="1"/>
</dbReference>
<dbReference type="Proteomes" id="UP001305521">
    <property type="component" value="Chromosome"/>
</dbReference>
<feature type="domain" description="Gfo/Idh/MocA-like oxidoreductase N-terminal" evidence="1">
    <location>
        <begin position="7"/>
        <end position="115"/>
    </location>
</feature>
<evidence type="ECO:0000313" key="2">
    <source>
        <dbReference type="EMBL" id="WPB83215.1"/>
    </source>
</evidence>
<dbReference type="Pfam" id="PF01408">
    <property type="entry name" value="GFO_IDH_MocA"/>
    <property type="match status" value="1"/>
</dbReference>
<dbReference type="SUPFAM" id="SSF51735">
    <property type="entry name" value="NAD(P)-binding Rossmann-fold domains"/>
    <property type="match status" value="1"/>
</dbReference>
<dbReference type="PANTHER" id="PTHR43377">
    <property type="entry name" value="BILIVERDIN REDUCTASE A"/>
    <property type="match status" value="1"/>
</dbReference>
<dbReference type="InterPro" id="IPR051450">
    <property type="entry name" value="Gfo/Idh/MocA_Oxidoreductases"/>
</dbReference>
<keyword evidence="3" id="KW-1185">Reference proteome</keyword>
<evidence type="ECO:0000313" key="3">
    <source>
        <dbReference type="Proteomes" id="UP001305521"/>
    </source>
</evidence>
<protein>
    <submittedName>
        <fullName evidence="2">Gfo/Idh/MocA family oxidoreductase</fullName>
    </submittedName>
</protein>
<sequence>MTSEPLRLGILGLGIMGERLMRAALAHDGTQVTAIWDPGPAAVARLASITPDIMMSADAASVIAASDAVYIASPPASHIALGQQVLTAGRALFLEKPLASDLVAARGFVAGARGQRAAVNFPMASSPAIAQLRAWLPEIGPLQRIEITAAFAAWPRGWQQGAAAWLSERAEGGFTREVVSHFLFLAQRLGGPLRLAQARVSYPPGTGSETAIAARLSAGDVPVSISGGVGITLADDHNITRIQGSKGAIRLRHWSFAEKLAADGTWHAAPDALPNEKMRPLTLGGQLEKLAALTRGHAVDLATLEEALSVQEIVEGILAA</sequence>
<organism evidence="2 3">
    <name type="scientific">Sediminicoccus rosea</name>
    <dbReference type="NCBI Taxonomy" id="1225128"/>
    <lineage>
        <taxon>Bacteria</taxon>
        <taxon>Pseudomonadati</taxon>
        <taxon>Pseudomonadota</taxon>
        <taxon>Alphaproteobacteria</taxon>
        <taxon>Acetobacterales</taxon>
        <taxon>Roseomonadaceae</taxon>
        <taxon>Sediminicoccus</taxon>
    </lineage>
</organism>
<name>A0ABZ0PDD0_9PROT</name>
<dbReference type="InterPro" id="IPR000683">
    <property type="entry name" value="Gfo/Idh/MocA-like_OxRdtase_N"/>
</dbReference>
<dbReference type="Gene3D" id="3.40.50.720">
    <property type="entry name" value="NAD(P)-binding Rossmann-like Domain"/>
    <property type="match status" value="1"/>
</dbReference>
<proteinExistence type="predicted"/>
<dbReference type="SUPFAM" id="SSF55347">
    <property type="entry name" value="Glyceraldehyde-3-phosphate dehydrogenase-like, C-terminal domain"/>
    <property type="match status" value="1"/>
</dbReference>
<dbReference type="PANTHER" id="PTHR43377:SF1">
    <property type="entry name" value="BILIVERDIN REDUCTASE A"/>
    <property type="match status" value="1"/>
</dbReference>
<dbReference type="RefSeq" id="WP_318647191.1">
    <property type="nucleotide sequence ID" value="NZ_CP137852.1"/>
</dbReference>
<dbReference type="EMBL" id="CP137852">
    <property type="protein sequence ID" value="WPB83215.1"/>
    <property type="molecule type" value="Genomic_DNA"/>
</dbReference>
<evidence type="ECO:0000259" key="1">
    <source>
        <dbReference type="Pfam" id="PF01408"/>
    </source>
</evidence>
<gene>
    <name evidence="2" type="ORF">R9Z33_13985</name>
</gene>
<reference evidence="2 3" key="1">
    <citation type="submission" date="2023-11" db="EMBL/GenBank/DDBJ databases">
        <title>Arctic aerobic anoxygenic photoheterotroph Sediminicoccus rosea KRV36 adapts its photosynthesis to long days of polar summer.</title>
        <authorList>
            <person name="Tomasch J."/>
            <person name="Kopejtka K."/>
            <person name="Bily T."/>
            <person name="Gardiner A.T."/>
            <person name="Gardian Z."/>
            <person name="Shivaramu S."/>
            <person name="Koblizek M."/>
            <person name="Engelhardt F."/>
            <person name="Kaftan D."/>
        </authorList>
    </citation>
    <scope>NUCLEOTIDE SEQUENCE [LARGE SCALE GENOMIC DNA]</scope>
    <source>
        <strain evidence="2 3">R-30</strain>
    </source>
</reference>